<feature type="compositionally biased region" description="Polar residues" evidence="1">
    <location>
        <begin position="51"/>
        <end position="65"/>
    </location>
</feature>
<evidence type="ECO:0000313" key="3">
    <source>
        <dbReference type="Proteomes" id="UP001159641"/>
    </source>
</evidence>
<keyword evidence="3" id="KW-1185">Reference proteome</keyword>
<evidence type="ECO:0000256" key="1">
    <source>
        <dbReference type="SAM" id="MobiDB-lite"/>
    </source>
</evidence>
<feature type="region of interest" description="Disordered" evidence="1">
    <location>
        <begin position="44"/>
        <end position="65"/>
    </location>
</feature>
<evidence type="ECO:0000313" key="2">
    <source>
        <dbReference type="EMBL" id="KAJ8791536.1"/>
    </source>
</evidence>
<sequence>MLCVTAGAGLDGVEEIKRHPFFVTIDWNVSCRPGSRLHRNHREVGRGSRQLLGTNQRPGTTTPSLRLQAWSPFHTFPVRDWLASVALQPGHLPEGRAGATLGPAEG</sequence>
<proteinExistence type="predicted"/>
<reference evidence="2 3" key="1">
    <citation type="submission" date="2022-11" db="EMBL/GenBank/DDBJ databases">
        <title>Whole genome sequence of Eschrichtius robustus ER-17-0199.</title>
        <authorList>
            <person name="Bruniche-Olsen A."/>
            <person name="Black A.N."/>
            <person name="Fields C.J."/>
            <person name="Walden K."/>
            <person name="Dewoody J.A."/>
        </authorList>
    </citation>
    <scope>NUCLEOTIDE SEQUENCE [LARGE SCALE GENOMIC DNA]</scope>
    <source>
        <strain evidence="2">ER-17-0199</strain>
        <tissue evidence="2">Blubber</tissue>
    </source>
</reference>
<dbReference type="AlphaFoldDB" id="A0AB34HII8"/>
<gene>
    <name evidence="2" type="ORF">J1605_020632</name>
</gene>
<accession>A0AB34HII8</accession>
<dbReference type="EMBL" id="JAIQCJ010001207">
    <property type="protein sequence ID" value="KAJ8791536.1"/>
    <property type="molecule type" value="Genomic_DNA"/>
</dbReference>
<protein>
    <submittedName>
        <fullName evidence="2">Uncharacterized protein</fullName>
    </submittedName>
</protein>
<organism evidence="2 3">
    <name type="scientific">Eschrichtius robustus</name>
    <name type="common">California gray whale</name>
    <name type="synonym">Eschrichtius gibbosus</name>
    <dbReference type="NCBI Taxonomy" id="9764"/>
    <lineage>
        <taxon>Eukaryota</taxon>
        <taxon>Metazoa</taxon>
        <taxon>Chordata</taxon>
        <taxon>Craniata</taxon>
        <taxon>Vertebrata</taxon>
        <taxon>Euteleostomi</taxon>
        <taxon>Mammalia</taxon>
        <taxon>Eutheria</taxon>
        <taxon>Laurasiatheria</taxon>
        <taxon>Artiodactyla</taxon>
        <taxon>Whippomorpha</taxon>
        <taxon>Cetacea</taxon>
        <taxon>Mysticeti</taxon>
        <taxon>Eschrichtiidae</taxon>
        <taxon>Eschrichtius</taxon>
    </lineage>
</organism>
<name>A0AB34HII8_ESCRO</name>
<comment type="caution">
    <text evidence="2">The sequence shown here is derived from an EMBL/GenBank/DDBJ whole genome shotgun (WGS) entry which is preliminary data.</text>
</comment>
<dbReference type="Proteomes" id="UP001159641">
    <property type="component" value="Unassembled WGS sequence"/>
</dbReference>